<sequence>MMDFRSPDIGLSVALLAWATGTYGLKFVRRRNPLLGVAWWVVTASSVNALVFMATGWSCASGVAHFLDMFTRGFGIPVMAAAGMMAVTHEYRPMAQQVVTLFGIAAVGTMALMTLEFVDIVLPYFYVAMWALLALYLVYFVVRLLRAGEAWHAVTTTLALVLSLIVAYVDDLYKMPGNAHGAVFSFPVLALLTWSYFAVAIYYAYCALERTRHVEMAGAARVLRWHEFTSFE</sequence>
<dbReference type="AlphaFoldDB" id="A0A6J5J2K5"/>
<keyword evidence="1" id="KW-0812">Transmembrane</keyword>
<dbReference type="Proteomes" id="UP000494301">
    <property type="component" value="Unassembled WGS sequence"/>
</dbReference>
<dbReference type="EMBL" id="CABWIL020000012">
    <property type="protein sequence ID" value="CAB3965764.1"/>
    <property type="molecule type" value="Genomic_DNA"/>
</dbReference>
<feature type="transmembrane region" description="Helical" evidence="1">
    <location>
        <begin position="124"/>
        <end position="142"/>
    </location>
</feature>
<accession>A0A6J5J2K5</accession>
<evidence type="ECO:0000313" key="2">
    <source>
        <dbReference type="EMBL" id="CAB3965764.1"/>
    </source>
</evidence>
<gene>
    <name evidence="2" type="ORF">BLA3211_03585</name>
</gene>
<keyword evidence="1" id="KW-0472">Membrane</keyword>
<feature type="transmembrane region" description="Helical" evidence="1">
    <location>
        <begin position="181"/>
        <end position="205"/>
    </location>
</feature>
<protein>
    <submittedName>
        <fullName evidence="2">Membrane protein</fullName>
    </submittedName>
</protein>
<evidence type="ECO:0000313" key="3">
    <source>
        <dbReference type="Proteomes" id="UP000494301"/>
    </source>
</evidence>
<feature type="transmembrane region" description="Helical" evidence="1">
    <location>
        <begin position="6"/>
        <end position="25"/>
    </location>
</feature>
<keyword evidence="1" id="KW-1133">Transmembrane helix</keyword>
<feature type="transmembrane region" description="Helical" evidence="1">
    <location>
        <begin position="37"/>
        <end position="57"/>
    </location>
</feature>
<reference evidence="2 3" key="1">
    <citation type="submission" date="2020-04" db="EMBL/GenBank/DDBJ databases">
        <authorList>
            <person name="Depoorter E."/>
        </authorList>
    </citation>
    <scope>NUCLEOTIDE SEQUENCE [LARGE SCALE GENOMIC DNA]</scope>
    <source>
        <strain evidence="2 3">BCC0217</strain>
    </source>
</reference>
<evidence type="ECO:0000256" key="1">
    <source>
        <dbReference type="SAM" id="Phobius"/>
    </source>
</evidence>
<organism evidence="2 3">
    <name type="scientific">Burkholderia aenigmatica</name>
    <dbReference type="NCBI Taxonomy" id="2015348"/>
    <lineage>
        <taxon>Bacteria</taxon>
        <taxon>Pseudomonadati</taxon>
        <taxon>Pseudomonadota</taxon>
        <taxon>Betaproteobacteria</taxon>
        <taxon>Burkholderiales</taxon>
        <taxon>Burkholderiaceae</taxon>
        <taxon>Burkholderia</taxon>
        <taxon>Burkholderia cepacia complex</taxon>
    </lineage>
</organism>
<name>A0A6J5J2K5_9BURK</name>
<feature type="transmembrane region" description="Helical" evidence="1">
    <location>
        <begin position="149"/>
        <end position="169"/>
    </location>
</feature>
<feature type="transmembrane region" description="Helical" evidence="1">
    <location>
        <begin position="69"/>
        <end position="87"/>
    </location>
</feature>
<feature type="transmembrane region" description="Helical" evidence="1">
    <location>
        <begin position="99"/>
        <end position="118"/>
    </location>
</feature>
<proteinExistence type="predicted"/>